<feature type="non-terminal residue" evidence="1">
    <location>
        <position position="1"/>
    </location>
</feature>
<evidence type="ECO:0000313" key="2">
    <source>
        <dbReference type="Proteomes" id="UP000789920"/>
    </source>
</evidence>
<keyword evidence="2" id="KW-1185">Reference proteome</keyword>
<feature type="non-terminal residue" evidence="1">
    <location>
        <position position="50"/>
    </location>
</feature>
<proteinExistence type="predicted"/>
<protein>
    <submittedName>
        <fullName evidence="1">35389_t:CDS:1</fullName>
    </submittedName>
</protein>
<dbReference type="Proteomes" id="UP000789920">
    <property type="component" value="Unassembled WGS sequence"/>
</dbReference>
<dbReference type="EMBL" id="CAJVQC010016331">
    <property type="protein sequence ID" value="CAG8675590.1"/>
    <property type="molecule type" value="Genomic_DNA"/>
</dbReference>
<name>A0ACA9NX40_9GLOM</name>
<organism evidence="1 2">
    <name type="scientific">Racocetra persica</name>
    <dbReference type="NCBI Taxonomy" id="160502"/>
    <lineage>
        <taxon>Eukaryota</taxon>
        <taxon>Fungi</taxon>
        <taxon>Fungi incertae sedis</taxon>
        <taxon>Mucoromycota</taxon>
        <taxon>Glomeromycotina</taxon>
        <taxon>Glomeromycetes</taxon>
        <taxon>Diversisporales</taxon>
        <taxon>Gigasporaceae</taxon>
        <taxon>Racocetra</taxon>
    </lineage>
</organism>
<accession>A0ACA9NX40</accession>
<gene>
    <name evidence="1" type="ORF">RPERSI_LOCUS8877</name>
</gene>
<reference evidence="1" key="1">
    <citation type="submission" date="2021-06" db="EMBL/GenBank/DDBJ databases">
        <authorList>
            <person name="Kallberg Y."/>
            <person name="Tangrot J."/>
            <person name="Rosling A."/>
        </authorList>
    </citation>
    <scope>NUCLEOTIDE SEQUENCE</scope>
    <source>
        <strain evidence="1">MA461A</strain>
    </source>
</reference>
<evidence type="ECO:0000313" key="1">
    <source>
        <dbReference type="EMBL" id="CAG8675590.1"/>
    </source>
</evidence>
<comment type="caution">
    <text evidence="1">The sequence shown here is derived from an EMBL/GenBank/DDBJ whole genome shotgun (WGS) entry which is preliminary data.</text>
</comment>
<sequence>KDYLANYYNKENDSFDIFVKAIDQGPISQNAYRNLAALQPELPWDHNISD</sequence>